<dbReference type="InterPro" id="IPR018972">
    <property type="entry name" value="Sas10_C_dom"/>
</dbReference>
<reference evidence="7" key="1">
    <citation type="submission" date="2020-04" db="EMBL/GenBank/DDBJ databases">
        <authorList>
            <person name="Neveu A P."/>
        </authorList>
    </citation>
    <scope>NUCLEOTIDE SEQUENCE</scope>
    <source>
        <tissue evidence="7">Whole embryo</tissue>
    </source>
</reference>
<evidence type="ECO:0000256" key="1">
    <source>
        <dbReference type="ARBA" id="ARBA00004123"/>
    </source>
</evidence>
<feature type="region of interest" description="Disordered" evidence="5">
    <location>
        <begin position="1"/>
        <end position="35"/>
    </location>
</feature>
<feature type="region of interest" description="Disordered" evidence="5">
    <location>
        <begin position="301"/>
        <end position="344"/>
    </location>
</feature>
<feature type="compositionally biased region" description="Acidic residues" evidence="5">
    <location>
        <begin position="368"/>
        <end position="377"/>
    </location>
</feature>
<feature type="compositionally biased region" description="Basic and acidic residues" evidence="5">
    <location>
        <begin position="7"/>
        <end position="30"/>
    </location>
</feature>
<dbReference type="GO" id="GO:0000462">
    <property type="term" value="P:maturation of SSU-rRNA from tricistronic rRNA transcript (SSU-rRNA, 5.8S rRNA, LSU-rRNA)"/>
    <property type="evidence" value="ECO:0007669"/>
    <property type="project" value="TreeGrafter"/>
</dbReference>
<evidence type="ECO:0000256" key="4">
    <source>
        <dbReference type="ARBA" id="ARBA00023242"/>
    </source>
</evidence>
<name>A0A6F9DWR5_9ASCI</name>
<proteinExistence type="evidence at transcript level"/>
<dbReference type="GO" id="GO:0032040">
    <property type="term" value="C:small-subunit processome"/>
    <property type="evidence" value="ECO:0007669"/>
    <property type="project" value="TreeGrafter"/>
</dbReference>
<protein>
    <submittedName>
        <fullName evidence="7">Something about silencing protein 10</fullName>
    </submittedName>
</protein>
<comment type="similarity">
    <text evidence="2">Belongs to the SAS10 family.</text>
</comment>
<evidence type="ECO:0000313" key="7">
    <source>
        <dbReference type="EMBL" id="CAB3267579.1"/>
    </source>
</evidence>
<dbReference type="PANTHER" id="PTHR13237">
    <property type="entry name" value="SOMETHING ABOUT SILENCING PROTEIN 10-RELATED"/>
    <property type="match status" value="1"/>
</dbReference>
<keyword evidence="3" id="KW-0597">Phosphoprotein</keyword>
<feature type="region of interest" description="Disordered" evidence="5">
    <location>
        <begin position="357"/>
        <end position="382"/>
    </location>
</feature>
<dbReference type="PANTHER" id="PTHR13237:SF8">
    <property type="entry name" value="SOMETHING ABOUT SILENCING PROTEIN 10"/>
    <property type="match status" value="1"/>
</dbReference>
<dbReference type="EMBL" id="LR791717">
    <property type="protein sequence ID" value="CAB3267579.1"/>
    <property type="molecule type" value="mRNA"/>
</dbReference>
<feature type="compositionally biased region" description="Basic and acidic residues" evidence="5">
    <location>
        <begin position="321"/>
        <end position="331"/>
    </location>
</feature>
<evidence type="ECO:0000259" key="6">
    <source>
        <dbReference type="Pfam" id="PF09368"/>
    </source>
</evidence>
<gene>
    <name evidence="7" type="primary">Utp3</name>
</gene>
<feature type="compositionally biased region" description="Acidic residues" evidence="5">
    <location>
        <begin position="308"/>
        <end position="320"/>
    </location>
</feature>
<dbReference type="Pfam" id="PF09368">
    <property type="entry name" value="Sas10"/>
    <property type="match status" value="1"/>
</dbReference>
<comment type="subcellular location">
    <subcellularLocation>
        <location evidence="1">Nucleus</location>
    </subcellularLocation>
</comment>
<feature type="domain" description="Sas10 C-terminal" evidence="6">
    <location>
        <begin position="377"/>
        <end position="450"/>
    </location>
</feature>
<accession>A0A6F9DWR5</accession>
<sequence length="451" mass="52761">MARGRKKSETTKPMKRKGESLDINFTKEEPDPNEDEFYYDEVDQFHNKREKELLGDDDSDLSFNDDDNEEEVLGFSDEEEFEEDNDADDEEEQLIDGIPSNKAWGRKKSSYYGAESLEGLQGLDRDEVQDEEEQEALRIQQKLMEEIDEDQLDIFAMKPMQPEVDVKDTSTKDITIDVSELSVKAQWKLLKQEAPELRDIIIDFKEKSSELTTHLQPLLDLVKQNQISGKGADYVKARYRLALMYLMNISFYMALKSKRLSVHNHPIIRRLVEYRTLINRLQPLDEKLSTEVEELLLDNNYNQSASQDDSESESDEEVPDDERSEKERNEQQRQTNVNRSDAINYYTNLERKRKIDAAAKTENLPMEENLDEQNTEEDERRAISYSMNKNEGLKGKKRKIDRNPRVKHRERFRKAAIKRKSQVRVYKPEIQKYGGEVSGIRAGLVRSVKIK</sequence>
<evidence type="ECO:0000256" key="5">
    <source>
        <dbReference type="SAM" id="MobiDB-lite"/>
    </source>
</evidence>
<dbReference type="AlphaFoldDB" id="A0A6F9DWR5"/>
<organism evidence="7">
    <name type="scientific">Phallusia mammillata</name>
    <dbReference type="NCBI Taxonomy" id="59560"/>
    <lineage>
        <taxon>Eukaryota</taxon>
        <taxon>Metazoa</taxon>
        <taxon>Chordata</taxon>
        <taxon>Tunicata</taxon>
        <taxon>Ascidiacea</taxon>
        <taxon>Phlebobranchia</taxon>
        <taxon>Ascidiidae</taxon>
        <taxon>Phallusia</taxon>
    </lineage>
</organism>
<feature type="region of interest" description="Disordered" evidence="5">
    <location>
        <begin position="48"/>
        <end position="101"/>
    </location>
</feature>
<evidence type="ECO:0000256" key="3">
    <source>
        <dbReference type="ARBA" id="ARBA00022553"/>
    </source>
</evidence>
<evidence type="ECO:0000256" key="2">
    <source>
        <dbReference type="ARBA" id="ARBA00010979"/>
    </source>
</evidence>
<dbReference type="Pfam" id="PF04000">
    <property type="entry name" value="Sas10_Utp3"/>
    <property type="match status" value="1"/>
</dbReference>
<keyword evidence="4" id="KW-0539">Nucleus</keyword>
<feature type="compositionally biased region" description="Acidic residues" evidence="5">
    <location>
        <begin position="55"/>
        <end position="94"/>
    </location>
</feature>
<feature type="compositionally biased region" description="Polar residues" evidence="5">
    <location>
        <begin position="332"/>
        <end position="344"/>
    </location>
</feature>
<dbReference type="InterPro" id="IPR007146">
    <property type="entry name" value="Sas10/Utp3/C1D"/>
</dbReference>